<protein>
    <recommendedName>
        <fullName evidence="6">ATP-dependent Clp protease ATP-binding subunit ClpX</fullName>
    </recommendedName>
</protein>
<dbReference type="PANTHER" id="PTHR48102">
    <property type="entry name" value="ATP-DEPENDENT CLP PROTEASE ATP-BINDING SUBUNIT CLPX-LIKE, MITOCHONDRIAL-RELATED"/>
    <property type="match status" value="1"/>
</dbReference>
<dbReference type="GO" id="GO:0046983">
    <property type="term" value="F:protein dimerization activity"/>
    <property type="evidence" value="ECO:0007669"/>
    <property type="project" value="UniProtKB-UniRule"/>
</dbReference>
<dbReference type="CDD" id="cd19497">
    <property type="entry name" value="RecA-like_ClpX"/>
    <property type="match status" value="1"/>
</dbReference>
<dbReference type="InterPro" id="IPR019489">
    <property type="entry name" value="Clp_ATPase_C"/>
</dbReference>
<keyword evidence="1 6" id="KW-0479">Metal-binding</keyword>
<dbReference type="EMBL" id="PGCP01000003">
    <property type="protein sequence ID" value="PJC94873.1"/>
    <property type="molecule type" value="Genomic_DNA"/>
</dbReference>
<dbReference type="Proteomes" id="UP000232060">
    <property type="component" value="Unassembled WGS sequence"/>
</dbReference>
<feature type="binding site" evidence="6">
    <location>
        <begin position="120"/>
        <end position="127"/>
    </location>
    <ligand>
        <name>ATP</name>
        <dbReference type="ChEBI" id="CHEBI:30616"/>
    </ligand>
</feature>
<dbReference type="GO" id="GO:0051301">
    <property type="term" value="P:cell division"/>
    <property type="evidence" value="ECO:0007669"/>
    <property type="project" value="TreeGrafter"/>
</dbReference>
<keyword evidence="3 6" id="KW-0862">Zinc</keyword>
<dbReference type="InterPro" id="IPR003959">
    <property type="entry name" value="ATPase_AAA_core"/>
</dbReference>
<dbReference type="Gene3D" id="1.10.8.60">
    <property type="match status" value="1"/>
</dbReference>
<feature type="binding site" evidence="6 7">
    <location>
        <position position="40"/>
    </location>
    <ligand>
        <name>Zn(2+)</name>
        <dbReference type="ChEBI" id="CHEBI:29105"/>
    </ligand>
</feature>
<keyword evidence="9" id="KW-0645">Protease</keyword>
<dbReference type="GO" id="GO:0140662">
    <property type="term" value="F:ATP-dependent protein folding chaperone"/>
    <property type="evidence" value="ECO:0007669"/>
    <property type="project" value="InterPro"/>
</dbReference>
<dbReference type="Gene3D" id="6.20.220.10">
    <property type="entry name" value="ClpX chaperone, C4-type zinc finger domain"/>
    <property type="match status" value="1"/>
</dbReference>
<comment type="similarity">
    <text evidence="6 7">Belongs to the ClpX chaperone family.</text>
</comment>
<accession>A0A2M8HE89</accession>
<reference evidence="9 10" key="1">
    <citation type="submission" date="2017-11" db="EMBL/GenBank/DDBJ databases">
        <title>Draft genome sequence of environmental isolate Aeromonas lusitania sp. nov. MDC 2473.</title>
        <authorList>
            <person name="Colston S.M."/>
            <person name="Navarro A."/>
            <person name="Martinez-Murcia A.J."/>
            <person name="Graf J."/>
        </authorList>
    </citation>
    <scope>NUCLEOTIDE SEQUENCE [LARGE SCALE GENOMIC DNA]</scope>
    <source>
        <strain evidence="9 10">MDC 2473</strain>
    </source>
</reference>
<keyword evidence="9" id="KW-0378">Hydrolase</keyword>
<dbReference type="GO" id="GO:0008270">
    <property type="term" value="F:zinc ion binding"/>
    <property type="evidence" value="ECO:0007669"/>
    <property type="project" value="UniProtKB-UniRule"/>
</dbReference>
<dbReference type="InterPro" id="IPR038366">
    <property type="entry name" value="Znf_CppX_C4_sf"/>
</dbReference>
<dbReference type="Gene3D" id="3.40.50.300">
    <property type="entry name" value="P-loop containing nucleotide triphosphate hydrolases"/>
    <property type="match status" value="1"/>
</dbReference>
<dbReference type="GO" id="GO:0005524">
    <property type="term" value="F:ATP binding"/>
    <property type="evidence" value="ECO:0007669"/>
    <property type="project" value="UniProtKB-UniRule"/>
</dbReference>
<evidence type="ECO:0000256" key="3">
    <source>
        <dbReference type="ARBA" id="ARBA00022833"/>
    </source>
</evidence>
<dbReference type="InterPro" id="IPR010603">
    <property type="entry name" value="Znf_CppX_C4"/>
</dbReference>
<dbReference type="InterPro" id="IPR027417">
    <property type="entry name" value="P-loop_NTPase"/>
</dbReference>
<dbReference type="InterPro" id="IPR059188">
    <property type="entry name" value="Znf_CLPX-like"/>
</dbReference>
<evidence type="ECO:0000256" key="5">
    <source>
        <dbReference type="ARBA" id="ARBA00023186"/>
    </source>
</evidence>
<organism evidence="9 10">
    <name type="scientific">Aeromonas lusitana</name>
    <dbReference type="NCBI Taxonomy" id="931529"/>
    <lineage>
        <taxon>Bacteria</taxon>
        <taxon>Pseudomonadati</taxon>
        <taxon>Pseudomonadota</taxon>
        <taxon>Gammaproteobacteria</taxon>
        <taxon>Aeromonadales</taxon>
        <taxon>Aeromonadaceae</taxon>
        <taxon>Aeromonas</taxon>
    </lineage>
</organism>
<dbReference type="NCBIfam" id="TIGR00382">
    <property type="entry name" value="clpX"/>
    <property type="match status" value="1"/>
</dbReference>
<comment type="subunit">
    <text evidence="6">Component of the ClpX-ClpP complex. Forms a hexameric ring that, in the presence of ATP, binds to fourteen ClpP subunits assembled into a disk-like structure with a central cavity, resembling the structure of eukaryotic proteasomes.</text>
</comment>
<keyword evidence="5 6" id="KW-0143">Chaperone</keyword>
<dbReference type="PANTHER" id="PTHR48102:SF7">
    <property type="entry name" value="ATP-DEPENDENT CLP PROTEASE ATP-BINDING SUBUNIT CLPX-LIKE, MITOCHONDRIAL"/>
    <property type="match status" value="1"/>
</dbReference>
<keyword evidence="10" id="KW-1185">Reference proteome</keyword>
<dbReference type="InterPro" id="IPR046425">
    <property type="entry name" value="ClpX_bact"/>
</dbReference>
<dbReference type="SMART" id="SM00382">
    <property type="entry name" value="AAA"/>
    <property type="match status" value="1"/>
</dbReference>
<keyword evidence="4 6" id="KW-0067">ATP-binding</keyword>
<dbReference type="HAMAP" id="MF_00175">
    <property type="entry name" value="ClpX"/>
    <property type="match status" value="1"/>
</dbReference>
<dbReference type="SMART" id="SM01086">
    <property type="entry name" value="ClpB_D2-small"/>
    <property type="match status" value="1"/>
</dbReference>
<evidence type="ECO:0000256" key="2">
    <source>
        <dbReference type="ARBA" id="ARBA00022741"/>
    </source>
</evidence>
<dbReference type="InterPro" id="IPR003593">
    <property type="entry name" value="AAA+_ATPase"/>
</dbReference>
<feature type="domain" description="ClpX-type ZB" evidence="8">
    <location>
        <begin position="3"/>
        <end position="56"/>
    </location>
</feature>
<dbReference type="AlphaFoldDB" id="A0A2M8HE89"/>
<sequence>MTEKRKGEGDKLLYCSFCGKSQHEVRKLIAGPSVYVCDECVELCNDIIREEIREISPKRDGSELPTPHEIRAHLDDYVIGQEYAKKVLAVAVYNHYKRLRSGSEAGGVELGKSNILLIGPTGSGKTLLAETLARLLDVPFTMADATTLTEAGYVGEDVENIIQKLLQKCDYDVEKAQRGIVYIDEIDKISRKSDNPSITRDVSGEGVQQALLKLIEGTIASVPPQGGRKHPQQEFLQVDTSKILFICGGAFAGLDKVIEQRSVKGTGIGFGADVKSKNAKATLSENFAKVEPEDLIKYGLIPEFIGRLPVVATLTELDEAALIQILKEPKNALTKQYAALFALEEVELEFRDDALNAIARKAMERKTGARGLRSIVEAVLLDTMYDLPSLEGVSKVVIDETVIKGDSAPLMIYDNPETQAAASE</sequence>
<gene>
    <name evidence="6 9" type="primary">clpX</name>
    <name evidence="9" type="ORF">CUC44_02750</name>
</gene>
<feature type="binding site" evidence="6 7">
    <location>
        <position position="37"/>
    </location>
    <ligand>
        <name>Zn(2+)</name>
        <dbReference type="ChEBI" id="CHEBI:29105"/>
    </ligand>
</feature>
<comment type="caution">
    <text evidence="9">The sequence shown here is derived from an EMBL/GenBank/DDBJ whole genome shotgun (WGS) entry which is preliminary data.</text>
</comment>
<proteinExistence type="inferred from homology"/>
<dbReference type="Pfam" id="PF10431">
    <property type="entry name" value="ClpB_D2-small"/>
    <property type="match status" value="1"/>
</dbReference>
<dbReference type="FunFam" id="1.10.8.60:FF:000002">
    <property type="entry name" value="ATP-dependent Clp protease ATP-binding subunit ClpX"/>
    <property type="match status" value="1"/>
</dbReference>
<dbReference type="GO" id="GO:0051603">
    <property type="term" value="P:proteolysis involved in protein catabolic process"/>
    <property type="evidence" value="ECO:0007669"/>
    <property type="project" value="TreeGrafter"/>
</dbReference>
<dbReference type="Pfam" id="PF06689">
    <property type="entry name" value="zf-C4_ClpX"/>
    <property type="match status" value="1"/>
</dbReference>
<comment type="function">
    <text evidence="6">ATP-dependent specificity component of the Clp protease. It directs the protease to specific substrates. Can perform chaperone functions in the absence of ClpP.</text>
</comment>
<evidence type="ECO:0000313" key="10">
    <source>
        <dbReference type="Proteomes" id="UP000232060"/>
    </source>
</evidence>
<dbReference type="GO" id="GO:0016887">
    <property type="term" value="F:ATP hydrolysis activity"/>
    <property type="evidence" value="ECO:0007669"/>
    <property type="project" value="InterPro"/>
</dbReference>
<dbReference type="NCBIfam" id="NF003745">
    <property type="entry name" value="PRK05342.1"/>
    <property type="match status" value="1"/>
</dbReference>
<dbReference type="Pfam" id="PF07724">
    <property type="entry name" value="AAA_2"/>
    <property type="match status" value="1"/>
</dbReference>
<dbReference type="SUPFAM" id="SSF52540">
    <property type="entry name" value="P-loop containing nucleoside triphosphate hydrolases"/>
    <property type="match status" value="1"/>
</dbReference>
<dbReference type="SUPFAM" id="SSF57716">
    <property type="entry name" value="Glucocorticoid receptor-like (DNA-binding domain)"/>
    <property type="match status" value="1"/>
</dbReference>
<keyword evidence="2 6" id="KW-0547">Nucleotide-binding</keyword>
<evidence type="ECO:0000256" key="6">
    <source>
        <dbReference type="HAMAP-Rule" id="MF_00175"/>
    </source>
</evidence>
<name>A0A2M8HE89_9GAMM</name>
<dbReference type="SMART" id="SM00994">
    <property type="entry name" value="zf-C4_ClpX"/>
    <property type="match status" value="1"/>
</dbReference>
<dbReference type="FunFam" id="3.40.50.300:FF:000005">
    <property type="entry name" value="ATP-dependent Clp protease ATP-binding subunit ClpX"/>
    <property type="match status" value="1"/>
</dbReference>
<dbReference type="PROSITE" id="PS51902">
    <property type="entry name" value="CLPX_ZB"/>
    <property type="match status" value="1"/>
</dbReference>
<dbReference type="GO" id="GO:0009376">
    <property type="term" value="C:HslUV protease complex"/>
    <property type="evidence" value="ECO:0007669"/>
    <property type="project" value="TreeGrafter"/>
</dbReference>
<dbReference type="GO" id="GO:0008233">
    <property type="term" value="F:peptidase activity"/>
    <property type="evidence" value="ECO:0007669"/>
    <property type="project" value="UniProtKB-KW"/>
</dbReference>
<feature type="binding site" evidence="6 7">
    <location>
        <position position="15"/>
    </location>
    <ligand>
        <name>Zn(2+)</name>
        <dbReference type="ChEBI" id="CHEBI:29105"/>
    </ligand>
</feature>
<evidence type="ECO:0000256" key="7">
    <source>
        <dbReference type="PROSITE-ProRule" id="PRU01250"/>
    </source>
</evidence>
<dbReference type="RefSeq" id="WP_042653669.1">
    <property type="nucleotide sequence ID" value="NZ_PGCP01000003.1"/>
</dbReference>
<evidence type="ECO:0000259" key="8">
    <source>
        <dbReference type="PROSITE" id="PS51902"/>
    </source>
</evidence>
<evidence type="ECO:0000256" key="4">
    <source>
        <dbReference type="ARBA" id="ARBA00022840"/>
    </source>
</evidence>
<dbReference type="GO" id="GO:0051082">
    <property type="term" value="F:unfolded protein binding"/>
    <property type="evidence" value="ECO:0007669"/>
    <property type="project" value="UniProtKB-UniRule"/>
</dbReference>
<dbReference type="InterPro" id="IPR050052">
    <property type="entry name" value="ATP-dep_Clp_protease_ClpX"/>
</dbReference>
<dbReference type="InterPro" id="IPR004487">
    <property type="entry name" value="Clp_protease_ATP-bd_su_ClpX"/>
</dbReference>
<evidence type="ECO:0000256" key="1">
    <source>
        <dbReference type="ARBA" id="ARBA00022723"/>
    </source>
</evidence>
<evidence type="ECO:0000313" key="9">
    <source>
        <dbReference type="EMBL" id="PJC94873.1"/>
    </source>
</evidence>
<feature type="binding site" evidence="6 7">
    <location>
        <position position="18"/>
    </location>
    <ligand>
        <name>Zn(2+)</name>
        <dbReference type="ChEBI" id="CHEBI:29105"/>
    </ligand>
</feature>
<dbReference type="OrthoDB" id="9804062at2"/>